<keyword evidence="3" id="KW-1185">Reference proteome</keyword>
<gene>
    <name evidence="2" type="ORF">QTO34_000746</name>
</gene>
<proteinExistence type="predicted"/>
<name>A0AA40ICL0_CNENI</name>
<evidence type="ECO:0000313" key="2">
    <source>
        <dbReference type="EMBL" id="KAK1346886.1"/>
    </source>
</evidence>
<feature type="region of interest" description="Disordered" evidence="1">
    <location>
        <begin position="36"/>
        <end position="77"/>
    </location>
</feature>
<dbReference type="EMBL" id="JAULJE010000001">
    <property type="protein sequence ID" value="KAK1346886.1"/>
    <property type="molecule type" value="Genomic_DNA"/>
</dbReference>
<sequence>MESSFALELLLQTMLRAAGKAMYGELVLHYHRGGTRGGKAIMRRRHRGVSAQSPRRPDPRLVGRDHSHGADAELEPPLATRAQCPAGPIGHPGHPESHPPGASWPIAGIAKKTTPRPCGFLQQRGIDRSAPTTKTRGETVQRWKTMTTPCHASSHQLCVIAGCPGPNQRGPDLHCHHLSTIQISLLTRAQMRPSCEAMQAAVGPWAFFWMFWVFLTQLQLVRIQVSNHSGAVLWVAVDPRAVDDPLAVVAATAC</sequence>
<protein>
    <submittedName>
        <fullName evidence="2">Uncharacterized protein</fullName>
    </submittedName>
</protein>
<dbReference type="AlphaFoldDB" id="A0AA40ICL0"/>
<comment type="caution">
    <text evidence="2">The sequence shown here is derived from an EMBL/GenBank/DDBJ whole genome shotgun (WGS) entry which is preliminary data.</text>
</comment>
<dbReference type="Proteomes" id="UP001177744">
    <property type="component" value="Unassembled WGS sequence"/>
</dbReference>
<evidence type="ECO:0000256" key="1">
    <source>
        <dbReference type="SAM" id="MobiDB-lite"/>
    </source>
</evidence>
<accession>A0AA40ICL0</accession>
<evidence type="ECO:0000313" key="3">
    <source>
        <dbReference type="Proteomes" id="UP001177744"/>
    </source>
</evidence>
<feature type="compositionally biased region" description="Basic and acidic residues" evidence="1">
    <location>
        <begin position="55"/>
        <end position="71"/>
    </location>
</feature>
<organism evidence="2 3">
    <name type="scientific">Cnephaeus nilssonii</name>
    <name type="common">Northern bat</name>
    <name type="synonym">Eptesicus nilssonii</name>
    <dbReference type="NCBI Taxonomy" id="3371016"/>
    <lineage>
        <taxon>Eukaryota</taxon>
        <taxon>Metazoa</taxon>
        <taxon>Chordata</taxon>
        <taxon>Craniata</taxon>
        <taxon>Vertebrata</taxon>
        <taxon>Euteleostomi</taxon>
        <taxon>Mammalia</taxon>
        <taxon>Eutheria</taxon>
        <taxon>Laurasiatheria</taxon>
        <taxon>Chiroptera</taxon>
        <taxon>Yangochiroptera</taxon>
        <taxon>Vespertilionidae</taxon>
        <taxon>Cnephaeus</taxon>
    </lineage>
</organism>
<reference evidence="2" key="1">
    <citation type="submission" date="2023-06" db="EMBL/GenBank/DDBJ databases">
        <title>Reference genome for the Northern bat (Eptesicus nilssonii), a most northern bat species.</title>
        <authorList>
            <person name="Laine V.N."/>
            <person name="Pulliainen A.T."/>
            <person name="Lilley T.M."/>
        </authorList>
    </citation>
    <scope>NUCLEOTIDE SEQUENCE</scope>
    <source>
        <strain evidence="2">BLF_Eptnil</strain>
        <tissue evidence="2">Kidney</tissue>
    </source>
</reference>